<dbReference type="AlphaFoldDB" id="A0A813P919"/>
<organism evidence="2 3">
    <name type="scientific">Brachionus calyciflorus</name>
    <dbReference type="NCBI Taxonomy" id="104777"/>
    <lineage>
        <taxon>Eukaryota</taxon>
        <taxon>Metazoa</taxon>
        <taxon>Spiralia</taxon>
        <taxon>Gnathifera</taxon>
        <taxon>Rotifera</taxon>
        <taxon>Eurotatoria</taxon>
        <taxon>Monogononta</taxon>
        <taxon>Pseudotrocha</taxon>
        <taxon>Ploima</taxon>
        <taxon>Brachionidae</taxon>
        <taxon>Brachionus</taxon>
    </lineage>
</organism>
<keyword evidence="3" id="KW-1185">Reference proteome</keyword>
<dbReference type="OrthoDB" id="9378527at2759"/>
<comment type="caution">
    <text evidence="2">The sequence shown here is derived from an EMBL/GenBank/DDBJ whole genome shotgun (WGS) entry which is preliminary data.</text>
</comment>
<evidence type="ECO:0000313" key="2">
    <source>
        <dbReference type="EMBL" id="CAF0749247.1"/>
    </source>
</evidence>
<proteinExistence type="predicted"/>
<dbReference type="Proteomes" id="UP000663879">
    <property type="component" value="Unassembled WGS sequence"/>
</dbReference>
<name>A0A813P919_9BILA</name>
<evidence type="ECO:0000313" key="3">
    <source>
        <dbReference type="Proteomes" id="UP000663879"/>
    </source>
</evidence>
<protein>
    <submittedName>
        <fullName evidence="2">Uncharacterized protein</fullName>
    </submittedName>
</protein>
<accession>A0A813P919</accession>
<evidence type="ECO:0000256" key="1">
    <source>
        <dbReference type="SAM" id="MobiDB-lite"/>
    </source>
</evidence>
<feature type="region of interest" description="Disordered" evidence="1">
    <location>
        <begin position="1"/>
        <end position="63"/>
    </location>
</feature>
<reference evidence="2" key="1">
    <citation type="submission" date="2021-02" db="EMBL/GenBank/DDBJ databases">
        <authorList>
            <person name="Nowell W R."/>
        </authorList>
    </citation>
    <scope>NUCLEOTIDE SEQUENCE</scope>
    <source>
        <strain evidence="2">Ploen Becks lab</strain>
    </source>
</reference>
<dbReference type="EMBL" id="CAJNOC010000353">
    <property type="protein sequence ID" value="CAF0749247.1"/>
    <property type="molecule type" value="Genomic_DNA"/>
</dbReference>
<feature type="compositionally biased region" description="Polar residues" evidence="1">
    <location>
        <begin position="7"/>
        <end position="60"/>
    </location>
</feature>
<gene>
    <name evidence="2" type="ORF">OXX778_LOCUS3819</name>
</gene>
<sequence>MSETKRSTNISVENMPVSPTNQKIVYQNTPRTNVPNNSQKNNLQTQYQSPRTAGNSQSPTRFGEGTRIAKRELWWKEPPPSKVKIQKAQVYRPQNVGPKVDNRNETYQVPQSQKAIEKVKLEWKAQPVVDTWGNFNHQPKGGSKRYPSENLVWPAQPKVDSGFIYHFEE</sequence>